<dbReference type="AlphaFoldDB" id="A0A9X0CLE2"/>
<name>A0A9X0CLE2_9CNID</name>
<dbReference type="EMBL" id="MU827306">
    <property type="protein sequence ID" value="KAJ7363205.1"/>
    <property type="molecule type" value="Genomic_DNA"/>
</dbReference>
<protein>
    <submittedName>
        <fullName evidence="1">Uncharacterized protein</fullName>
    </submittedName>
</protein>
<evidence type="ECO:0000313" key="1">
    <source>
        <dbReference type="EMBL" id="KAJ7363205.1"/>
    </source>
</evidence>
<proteinExistence type="predicted"/>
<keyword evidence="2" id="KW-1185">Reference proteome</keyword>
<organism evidence="1 2">
    <name type="scientific">Desmophyllum pertusum</name>
    <dbReference type="NCBI Taxonomy" id="174260"/>
    <lineage>
        <taxon>Eukaryota</taxon>
        <taxon>Metazoa</taxon>
        <taxon>Cnidaria</taxon>
        <taxon>Anthozoa</taxon>
        <taxon>Hexacorallia</taxon>
        <taxon>Scleractinia</taxon>
        <taxon>Caryophylliina</taxon>
        <taxon>Caryophylliidae</taxon>
        <taxon>Desmophyllum</taxon>
    </lineage>
</organism>
<reference evidence="1" key="1">
    <citation type="submission" date="2023-01" db="EMBL/GenBank/DDBJ databases">
        <title>Genome assembly of the deep-sea coral Lophelia pertusa.</title>
        <authorList>
            <person name="Herrera S."/>
            <person name="Cordes E."/>
        </authorList>
    </citation>
    <scope>NUCLEOTIDE SEQUENCE</scope>
    <source>
        <strain evidence="1">USNM1676648</strain>
        <tissue evidence="1">Polyp</tissue>
    </source>
</reference>
<accession>A0A9X0CLE2</accession>
<comment type="caution">
    <text evidence="1">The sequence shown here is derived from an EMBL/GenBank/DDBJ whole genome shotgun (WGS) entry which is preliminary data.</text>
</comment>
<gene>
    <name evidence="1" type="ORF">OS493_011486</name>
</gene>
<sequence length="113" mass="12464">MEHTIGGTKVLINSMGANKTKKAVLRSTSAVHGEQEIAFSYDQAACVTANSICHTRKSSVVDKQLMMEDLRKILPFTLVPGRCHASFPHIPSSPTKLIDWPKFHEDCANTRGK</sequence>
<evidence type="ECO:0000313" key="2">
    <source>
        <dbReference type="Proteomes" id="UP001163046"/>
    </source>
</evidence>
<dbReference type="Proteomes" id="UP001163046">
    <property type="component" value="Unassembled WGS sequence"/>
</dbReference>